<dbReference type="AlphaFoldDB" id="A0A5C4VZ67"/>
<reference evidence="3 4" key="1">
    <citation type="journal article" date="2016" name="Int. J. Syst. Evol. Microbiol.">
        <title>Nocardioides albidus sp. nov., an actinobacterium isolated from garden soil.</title>
        <authorList>
            <person name="Singh H."/>
            <person name="Du J."/>
            <person name="Trinh H."/>
            <person name="Won K."/>
            <person name="Yang J.E."/>
            <person name="Yin C."/>
            <person name="Kook M."/>
            <person name="Yi T.H."/>
        </authorList>
    </citation>
    <scope>NUCLEOTIDE SEQUENCE [LARGE SCALE GENOMIC DNA]</scope>
    <source>
        <strain evidence="3 4">CCTCC AB 2015297</strain>
    </source>
</reference>
<dbReference type="Proteomes" id="UP000313231">
    <property type="component" value="Unassembled WGS sequence"/>
</dbReference>
<dbReference type="GO" id="GO:0052621">
    <property type="term" value="F:diguanylate cyclase activity"/>
    <property type="evidence" value="ECO:0007669"/>
    <property type="project" value="TreeGrafter"/>
</dbReference>
<dbReference type="GO" id="GO:1902201">
    <property type="term" value="P:negative regulation of bacterial-type flagellum-dependent cell motility"/>
    <property type="evidence" value="ECO:0007669"/>
    <property type="project" value="TreeGrafter"/>
</dbReference>
<dbReference type="InterPro" id="IPR000160">
    <property type="entry name" value="GGDEF_dom"/>
</dbReference>
<dbReference type="SUPFAM" id="SSF55073">
    <property type="entry name" value="Nucleotide cyclase"/>
    <property type="match status" value="1"/>
</dbReference>
<dbReference type="PANTHER" id="PTHR45138:SF9">
    <property type="entry name" value="DIGUANYLATE CYCLASE DGCM-RELATED"/>
    <property type="match status" value="1"/>
</dbReference>
<accession>A0A5C4VZ67</accession>
<organism evidence="3 4">
    <name type="scientific">Nocardioides albidus</name>
    <dbReference type="NCBI Taxonomy" id="1517589"/>
    <lineage>
        <taxon>Bacteria</taxon>
        <taxon>Bacillati</taxon>
        <taxon>Actinomycetota</taxon>
        <taxon>Actinomycetes</taxon>
        <taxon>Propionibacteriales</taxon>
        <taxon>Nocardioidaceae</taxon>
        <taxon>Nocardioides</taxon>
    </lineage>
</organism>
<dbReference type="NCBIfam" id="TIGR00254">
    <property type="entry name" value="GGDEF"/>
    <property type="match status" value="1"/>
</dbReference>
<feature type="transmembrane region" description="Helical" evidence="1">
    <location>
        <begin position="65"/>
        <end position="82"/>
    </location>
</feature>
<evidence type="ECO:0000313" key="4">
    <source>
        <dbReference type="Proteomes" id="UP000313231"/>
    </source>
</evidence>
<gene>
    <name evidence="3" type="ORF">FHP29_10875</name>
</gene>
<feature type="domain" description="GGDEF" evidence="2">
    <location>
        <begin position="256"/>
        <end position="380"/>
    </location>
</feature>
<dbReference type="PROSITE" id="PS50887">
    <property type="entry name" value="GGDEF"/>
    <property type="match status" value="1"/>
</dbReference>
<dbReference type="EMBL" id="VDMP01000023">
    <property type="protein sequence ID" value="TNM40535.1"/>
    <property type="molecule type" value="Genomic_DNA"/>
</dbReference>
<dbReference type="PANTHER" id="PTHR45138">
    <property type="entry name" value="REGULATORY COMPONENTS OF SENSORY TRANSDUCTION SYSTEM"/>
    <property type="match status" value="1"/>
</dbReference>
<feature type="transmembrane region" description="Helical" evidence="1">
    <location>
        <begin position="154"/>
        <end position="175"/>
    </location>
</feature>
<comment type="caution">
    <text evidence="3">The sequence shown here is derived from an EMBL/GenBank/DDBJ whole genome shotgun (WGS) entry which is preliminary data.</text>
</comment>
<sequence>MDTMTLRVAFGLVAVCVLALFYGVTYRSTRSAYSAWWCLSLANFVLSASLFLLNGTPAQVVGNPLGNAVATLGAGCVWAGARSLRERPVARWELVVVPVVVLAASLLDDPRTDVWSGGAVFLIAMSVQIGRSARELVLLLREAAERDRRAQFRFAVRAMGVASTVIAVFYLARALAFLAVGPTHPLFEVALGGQATTLLTMMLLVVVTFSMSALSHEQQTTELRRQATRDGLTGLLNRVEFLRAAQRAIDDGPARPETAVLVADLDGFKGINDGFGHAAGDRALTAFADACQAVVGLRGIVARLGGDEFVLLTSGTPAEEVAAAIARWYRGEDDGPMPTVSFGIAAVLPGDEIGPALARADQALYRAKAAGRARAVRYTDRPPFLVEGRRSA</sequence>
<keyword evidence="1" id="KW-0812">Transmembrane</keyword>
<evidence type="ECO:0000256" key="1">
    <source>
        <dbReference type="SAM" id="Phobius"/>
    </source>
</evidence>
<dbReference type="InterPro" id="IPR050469">
    <property type="entry name" value="Diguanylate_Cyclase"/>
</dbReference>
<dbReference type="GO" id="GO:0005886">
    <property type="term" value="C:plasma membrane"/>
    <property type="evidence" value="ECO:0007669"/>
    <property type="project" value="TreeGrafter"/>
</dbReference>
<dbReference type="Pfam" id="PF00990">
    <property type="entry name" value="GGDEF"/>
    <property type="match status" value="1"/>
</dbReference>
<dbReference type="RefSeq" id="WP_139622881.1">
    <property type="nucleotide sequence ID" value="NZ_VDMP01000023.1"/>
</dbReference>
<dbReference type="InterPro" id="IPR029787">
    <property type="entry name" value="Nucleotide_cyclase"/>
</dbReference>
<proteinExistence type="predicted"/>
<keyword evidence="1" id="KW-1133">Transmembrane helix</keyword>
<evidence type="ECO:0000259" key="2">
    <source>
        <dbReference type="PROSITE" id="PS50887"/>
    </source>
</evidence>
<dbReference type="Gene3D" id="3.30.70.270">
    <property type="match status" value="1"/>
</dbReference>
<name>A0A5C4VZ67_9ACTN</name>
<dbReference type="OrthoDB" id="23692at2"/>
<keyword evidence="1" id="KW-0472">Membrane</keyword>
<feature type="transmembrane region" description="Helical" evidence="1">
    <location>
        <begin position="195"/>
        <end position="215"/>
    </location>
</feature>
<feature type="transmembrane region" description="Helical" evidence="1">
    <location>
        <begin position="6"/>
        <end position="24"/>
    </location>
</feature>
<dbReference type="InterPro" id="IPR043128">
    <property type="entry name" value="Rev_trsase/Diguanyl_cyclase"/>
</dbReference>
<feature type="transmembrane region" description="Helical" evidence="1">
    <location>
        <begin position="36"/>
        <end position="53"/>
    </location>
</feature>
<dbReference type="SMART" id="SM00267">
    <property type="entry name" value="GGDEF"/>
    <property type="match status" value="1"/>
</dbReference>
<evidence type="ECO:0000313" key="3">
    <source>
        <dbReference type="EMBL" id="TNM40535.1"/>
    </source>
</evidence>
<keyword evidence="4" id="KW-1185">Reference proteome</keyword>
<dbReference type="GO" id="GO:0043709">
    <property type="term" value="P:cell adhesion involved in single-species biofilm formation"/>
    <property type="evidence" value="ECO:0007669"/>
    <property type="project" value="TreeGrafter"/>
</dbReference>
<protein>
    <submittedName>
        <fullName evidence="3">GGDEF domain-containing protein</fullName>
    </submittedName>
</protein>
<dbReference type="CDD" id="cd01949">
    <property type="entry name" value="GGDEF"/>
    <property type="match status" value="1"/>
</dbReference>